<evidence type="ECO:0000256" key="1">
    <source>
        <dbReference type="SAM" id="Phobius"/>
    </source>
</evidence>
<reference evidence="2 3" key="1">
    <citation type="journal article" date="2015" name="Nature">
        <title>rRNA introns, odd ribosomes, and small enigmatic genomes across a large radiation of phyla.</title>
        <authorList>
            <person name="Brown C.T."/>
            <person name="Hug L.A."/>
            <person name="Thomas B.C."/>
            <person name="Sharon I."/>
            <person name="Castelle C.J."/>
            <person name="Singh A."/>
            <person name="Wilkins M.J."/>
            <person name="Williams K.H."/>
            <person name="Banfield J.F."/>
        </authorList>
    </citation>
    <scope>NUCLEOTIDE SEQUENCE [LARGE SCALE GENOMIC DNA]</scope>
</reference>
<accession>A0A0G1YGG4</accession>
<dbReference type="AlphaFoldDB" id="A0A0G1YGG4"/>
<keyword evidence="1" id="KW-0472">Membrane</keyword>
<protein>
    <submittedName>
        <fullName evidence="2">Uncharacterized protein</fullName>
    </submittedName>
</protein>
<dbReference type="STRING" id="1618342.UY40_C0018G0006"/>
<comment type="caution">
    <text evidence="2">The sequence shown here is derived from an EMBL/GenBank/DDBJ whole genome shotgun (WGS) entry which is preliminary data.</text>
</comment>
<keyword evidence="1" id="KW-1133">Transmembrane helix</keyword>
<organism evidence="2 3">
    <name type="scientific">candidate division CPR1 bacterium GW2011_GWC1_49_13</name>
    <dbReference type="NCBI Taxonomy" id="1618342"/>
    <lineage>
        <taxon>Bacteria</taxon>
        <taxon>candidate division CPR1</taxon>
    </lineage>
</organism>
<evidence type="ECO:0000313" key="3">
    <source>
        <dbReference type="Proteomes" id="UP000034119"/>
    </source>
</evidence>
<feature type="transmembrane region" description="Helical" evidence="1">
    <location>
        <begin position="14"/>
        <end position="34"/>
    </location>
</feature>
<dbReference type="EMBL" id="LCPW01000018">
    <property type="protein sequence ID" value="KKW05489.1"/>
    <property type="molecule type" value="Genomic_DNA"/>
</dbReference>
<evidence type="ECO:0000313" key="2">
    <source>
        <dbReference type="EMBL" id="KKW05489.1"/>
    </source>
</evidence>
<name>A0A0G1YGG4_9BACT</name>
<keyword evidence="1" id="KW-0812">Transmembrane</keyword>
<proteinExistence type="predicted"/>
<sequence>MYPEPDIHVDWKDIFNFLVCLAAWGIFLWALSYLA</sequence>
<dbReference type="Proteomes" id="UP000034119">
    <property type="component" value="Unassembled WGS sequence"/>
</dbReference>
<gene>
    <name evidence="2" type="ORF">UY40_C0018G0006</name>
</gene>